<feature type="compositionally biased region" description="Polar residues" evidence="1">
    <location>
        <begin position="18"/>
        <end position="32"/>
    </location>
</feature>
<gene>
    <name evidence="2" type="ORF">SCLCIDRAFT_1217045</name>
</gene>
<evidence type="ECO:0000313" key="3">
    <source>
        <dbReference type="Proteomes" id="UP000053989"/>
    </source>
</evidence>
<accession>A0A0C2ZEW0</accession>
<evidence type="ECO:0000313" key="2">
    <source>
        <dbReference type="EMBL" id="KIM60268.1"/>
    </source>
</evidence>
<protein>
    <submittedName>
        <fullName evidence="2">Uncharacterized protein</fullName>
    </submittedName>
</protein>
<dbReference type="InParanoid" id="A0A0C2ZEW0"/>
<dbReference type="AlphaFoldDB" id="A0A0C2ZEW0"/>
<evidence type="ECO:0000256" key="1">
    <source>
        <dbReference type="SAM" id="MobiDB-lite"/>
    </source>
</evidence>
<dbReference type="HOGENOM" id="CLU_3051757_0_0_1"/>
<sequence>MGSSWDLLGHRLHVPVTDPSTGLSDHGNTTPATHAQVITNISASEKSEDNPGQK</sequence>
<reference evidence="2 3" key="1">
    <citation type="submission" date="2014-04" db="EMBL/GenBank/DDBJ databases">
        <authorList>
            <consortium name="DOE Joint Genome Institute"/>
            <person name="Kuo A."/>
            <person name="Kohler A."/>
            <person name="Nagy L.G."/>
            <person name="Floudas D."/>
            <person name="Copeland A."/>
            <person name="Barry K.W."/>
            <person name="Cichocki N."/>
            <person name="Veneault-Fourrey C."/>
            <person name="LaButti K."/>
            <person name="Lindquist E.A."/>
            <person name="Lipzen A."/>
            <person name="Lundell T."/>
            <person name="Morin E."/>
            <person name="Murat C."/>
            <person name="Sun H."/>
            <person name="Tunlid A."/>
            <person name="Henrissat B."/>
            <person name="Grigoriev I.V."/>
            <person name="Hibbett D.S."/>
            <person name="Martin F."/>
            <person name="Nordberg H.P."/>
            <person name="Cantor M.N."/>
            <person name="Hua S.X."/>
        </authorList>
    </citation>
    <scope>NUCLEOTIDE SEQUENCE [LARGE SCALE GENOMIC DNA]</scope>
    <source>
        <strain evidence="2 3">Foug A</strain>
    </source>
</reference>
<proteinExistence type="predicted"/>
<dbReference type="EMBL" id="KN822064">
    <property type="protein sequence ID" value="KIM60268.1"/>
    <property type="molecule type" value="Genomic_DNA"/>
</dbReference>
<name>A0A0C2ZEW0_9AGAM</name>
<feature type="region of interest" description="Disordered" evidence="1">
    <location>
        <begin position="1"/>
        <end position="32"/>
    </location>
</feature>
<organism evidence="2 3">
    <name type="scientific">Scleroderma citrinum Foug A</name>
    <dbReference type="NCBI Taxonomy" id="1036808"/>
    <lineage>
        <taxon>Eukaryota</taxon>
        <taxon>Fungi</taxon>
        <taxon>Dikarya</taxon>
        <taxon>Basidiomycota</taxon>
        <taxon>Agaricomycotina</taxon>
        <taxon>Agaricomycetes</taxon>
        <taxon>Agaricomycetidae</taxon>
        <taxon>Boletales</taxon>
        <taxon>Sclerodermatineae</taxon>
        <taxon>Sclerodermataceae</taxon>
        <taxon>Scleroderma</taxon>
    </lineage>
</organism>
<dbReference type="Proteomes" id="UP000053989">
    <property type="component" value="Unassembled WGS sequence"/>
</dbReference>
<keyword evidence="3" id="KW-1185">Reference proteome</keyword>
<reference evidence="3" key="2">
    <citation type="submission" date="2015-01" db="EMBL/GenBank/DDBJ databases">
        <title>Evolutionary Origins and Diversification of the Mycorrhizal Mutualists.</title>
        <authorList>
            <consortium name="DOE Joint Genome Institute"/>
            <consortium name="Mycorrhizal Genomics Consortium"/>
            <person name="Kohler A."/>
            <person name="Kuo A."/>
            <person name="Nagy L.G."/>
            <person name="Floudas D."/>
            <person name="Copeland A."/>
            <person name="Barry K.W."/>
            <person name="Cichocki N."/>
            <person name="Veneault-Fourrey C."/>
            <person name="LaButti K."/>
            <person name="Lindquist E.A."/>
            <person name="Lipzen A."/>
            <person name="Lundell T."/>
            <person name="Morin E."/>
            <person name="Murat C."/>
            <person name="Riley R."/>
            <person name="Ohm R."/>
            <person name="Sun H."/>
            <person name="Tunlid A."/>
            <person name="Henrissat B."/>
            <person name="Grigoriev I.V."/>
            <person name="Hibbett D.S."/>
            <person name="Martin F."/>
        </authorList>
    </citation>
    <scope>NUCLEOTIDE SEQUENCE [LARGE SCALE GENOMIC DNA]</scope>
    <source>
        <strain evidence="3">Foug A</strain>
    </source>
</reference>